<dbReference type="RefSeq" id="WP_139175828.1">
    <property type="nucleotide sequence ID" value="NZ_FNPB01000011.1"/>
</dbReference>
<dbReference type="EMBL" id="FNPB01000011">
    <property type="protein sequence ID" value="SDY32896.1"/>
    <property type="molecule type" value="Genomic_DNA"/>
</dbReference>
<keyword evidence="3" id="KW-1185">Reference proteome</keyword>
<evidence type="ECO:0000313" key="3">
    <source>
        <dbReference type="Proteomes" id="UP000199170"/>
    </source>
</evidence>
<feature type="transmembrane region" description="Helical" evidence="1">
    <location>
        <begin position="66"/>
        <end position="87"/>
    </location>
</feature>
<evidence type="ECO:0000313" key="2">
    <source>
        <dbReference type="EMBL" id="SDY32896.1"/>
    </source>
</evidence>
<sequence>MPTVEVWLLWLHIAAGTVALFAGLGALVTKKGGWRHRQVGKVFLVSMGVVVATVFVLVAIDPVAFRIILTLVAIFSGYLAFSGYRALSRKRPTSTAHMVDWGAAGSVVLACVGLGLWGINWFLDGNSFGVVMIVFGGIGIAFGTLDIRSFYGENSGEWMINHLQRMIGAFIATVSAVSAVNLTSELGIIAWLWPTLLGVPLIAYWSNKFSSP</sequence>
<name>A0A1H3IYV2_9EURY</name>
<keyword evidence="1" id="KW-1133">Transmembrane helix</keyword>
<reference evidence="3" key="1">
    <citation type="submission" date="2016-10" db="EMBL/GenBank/DDBJ databases">
        <authorList>
            <person name="Varghese N."/>
            <person name="Submissions S."/>
        </authorList>
    </citation>
    <scope>NUCLEOTIDE SEQUENCE [LARGE SCALE GENOMIC DNA]</scope>
    <source>
        <strain evidence="3">CGMCC 1.10118</strain>
    </source>
</reference>
<gene>
    <name evidence="2" type="ORF">SAMN04487946_11179</name>
</gene>
<feature type="transmembrane region" description="Helical" evidence="1">
    <location>
        <begin position="39"/>
        <end position="60"/>
    </location>
</feature>
<dbReference type="OrthoDB" id="238951at2157"/>
<protein>
    <recommendedName>
        <fullName evidence="4">DUF2306 domain-containing protein</fullName>
    </recommendedName>
</protein>
<feature type="transmembrane region" description="Helical" evidence="1">
    <location>
        <begin position="6"/>
        <end position="27"/>
    </location>
</feature>
<feature type="transmembrane region" description="Helical" evidence="1">
    <location>
        <begin position="163"/>
        <end position="182"/>
    </location>
</feature>
<dbReference type="STRING" id="660517.SAMN04487946_11179"/>
<accession>A0A1H3IYV2</accession>
<keyword evidence="1" id="KW-0812">Transmembrane</keyword>
<organism evidence="2 3">
    <name type="scientific">Halobellus clavatus</name>
    <dbReference type="NCBI Taxonomy" id="660517"/>
    <lineage>
        <taxon>Archaea</taxon>
        <taxon>Methanobacteriati</taxon>
        <taxon>Methanobacteriota</taxon>
        <taxon>Stenosarchaea group</taxon>
        <taxon>Halobacteria</taxon>
        <taxon>Halobacteriales</taxon>
        <taxon>Haloferacaceae</taxon>
        <taxon>Halobellus</taxon>
    </lineage>
</organism>
<evidence type="ECO:0008006" key="4">
    <source>
        <dbReference type="Google" id="ProtNLM"/>
    </source>
</evidence>
<dbReference type="Proteomes" id="UP000199170">
    <property type="component" value="Unassembled WGS sequence"/>
</dbReference>
<feature type="transmembrane region" description="Helical" evidence="1">
    <location>
        <begin position="128"/>
        <end position="151"/>
    </location>
</feature>
<feature type="transmembrane region" description="Helical" evidence="1">
    <location>
        <begin position="99"/>
        <end position="122"/>
    </location>
</feature>
<evidence type="ECO:0000256" key="1">
    <source>
        <dbReference type="SAM" id="Phobius"/>
    </source>
</evidence>
<keyword evidence="1" id="KW-0472">Membrane</keyword>
<proteinExistence type="predicted"/>
<dbReference type="AlphaFoldDB" id="A0A1H3IYV2"/>